<dbReference type="STRING" id="1075417.SAMN05421823_103714"/>
<evidence type="ECO:0000256" key="1">
    <source>
        <dbReference type="SAM" id="MobiDB-lite"/>
    </source>
</evidence>
<dbReference type="OrthoDB" id="5734556at2"/>
<feature type="compositionally biased region" description="Pro residues" evidence="1">
    <location>
        <begin position="210"/>
        <end position="221"/>
    </location>
</feature>
<accession>A0A1G9F9G9</accession>
<dbReference type="RefSeq" id="WP_089681701.1">
    <property type="nucleotide sequence ID" value="NZ_FNFO01000003.1"/>
</dbReference>
<dbReference type="Pfam" id="PF01852">
    <property type="entry name" value="START"/>
    <property type="match status" value="1"/>
</dbReference>
<dbReference type="InterPro" id="IPR028347">
    <property type="entry name" value="START_dom_prot"/>
</dbReference>
<dbReference type="AlphaFoldDB" id="A0A1G9F9G9"/>
<organism evidence="3 4">
    <name type="scientific">Catalinimonas alkaloidigena</name>
    <dbReference type="NCBI Taxonomy" id="1075417"/>
    <lineage>
        <taxon>Bacteria</taxon>
        <taxon>Pseudomonadati</taxon>
        <taxon>Bacteroidota</taxon>
        <taxon>Cytophagia</taxon>
        <taxon>Cytophagales</taxon>
        <taxon>Catalimonadaceae</taxon>
        <taxon>Catalinimonas</taxon>
    </lineage>
</organism>
<dbReference type="PIRSF" id="PIRSF039033">
    <property type="entry name" value="START_dom"/>
    <property type="match status" value="1"/>
</dbReference>
<reference evidence="3 4" key="1">
    <citation type="submission" date="2016-10" db="EMBL/GenBank/DDBJ databases">
        <authorList>
            <person name="de Groot N.N."/>
        </authorList>
    </citation>
    <scope>NUCLEOTIDE SEQUENCE [LARGE SCALE GENOMIC DNA]</scope>
    <source>
        <strain evidence="3 4">DSM 25186</strain>
    </source>
</reference>
<protein>
    <recommendedName>
        <fullName evidence="2">START domain-containing protein</fullName>
    </recommendedName>
</protein>
<gene>
    <name evidence="3" type="ORF">SAMN05421823_103714</name>
</gene>
<dbReference type="GO" id="GO:0008289">
    <property type="term" value="F:lipid binding"/>
    <property type="evidence" value="ECO:0007669"/>
    <property type="project" value="InterPro"/>
</dbReference>
<dbReference type="InterPro" id="IPR023393">
    <property type="entry name" value="START-like_dom_sf"/>
</dbReference>
<feature type="domain" description="START" evidence="2">
    <location>
        <begin position="18"/>
        <end position="206"/>
    </location>
</feature>
<dbReference type="InterPro" id="IPR002913">
    <property type="entry name" value="START_lipid-bd_dom"/>
</dbReference>
<keyword evidence="4" id="KW-1185">Reference proteome</keyword>
<feature type="region of interest" description="Disordered" evidence="1">
    <location>
        <begin position="201"/>
        <end position="221"/>
    </location>
</feature>
<evidence type="ECO:0000259" key="2">
    <source>
        <dbReference type="Pfam" id="PF01852"/>
    </source>
</evidence>
<name>A0A1G9F9G9_9BACT</name>
<proteinExistence type="predicted"/>
<dbReference type="Gene3D" id="3.30.530.20">
    <property type="match status" value="1"/>
</dbReference>
<dbReference type="Proteomes" id="UP000198510">
    <property type="component" value="Unassembled WGS sequence"/>
</dbReference>
<dbReference type="EMBL" id="FNFO01000003">
    <property type="protein sequence ID" value="SDK85014.1"/>
    <property type="molecule type" value="Genomic_DNA"/>
</dbReference>
<dbReference type="SUPFAM" id="SSF55961">
    <property type="entry name" value="Bet v1-like"/>
    <property type="match status" value="1"/>
</dbReference>
<evidence type="ECO:0000313" key="4">
    <source>
        <dbReference type="Proteomes" id="UP000198510"/>
    </source>
</evidence>
<evidence type="ECO:0000313" key="3">
    <source>
        <dbReference type="EMBL" id="SDK85014.1"/>
    </source>
</evidence>
<sequence>MKYLLFLWWSGWLGWVLPACAQEPTWELSKQEDSIRVYVHHPEKGARHFKAVMQIDAPQAALVALIRDSPRGPRWIDRMILLQDVKIVNAQEWYTYAELALPWPFQNRDVVTHNQLYEDTQERSLRIEMRGVADFLPEKENKVRMAHSEGTWKLRALDATHTEVTYRVKIQQNARFQVPPWVAVPLVSNSLWNTFRRMRQELQDTTPTRSPSPPVSPTDAP</sequence>